<dbReference type="RefSeq" id="WP_166518531.1">
    <property type="nucleotide sequence ID" value="NZ_JAAABJ010000211.1"/>
</dbReference>
<comment type="caution">
    <text evidence="4">The sequence shown here is derived from an EMBL/GenBank/DDBJ whole genome shotgun (WGS) entry which is preliminary data.</text>
</comment>
<dbReference type="PANTHER" id="PTHR20857:SF15">
    <property type="entry name" value="THIAMINE-PHOSPHATE SYNTHASE"/>
    <property type="match status" value="1"/>
</dbReference>
<evidence type="ECO:0000256" key="2">
    <source>
        <dbReference type="ARBA" id="ARBA00022977"/>
    </source>
</evidence>
<dbReference type="GO" id="GO:0005737">
    <property type="term" value="C:cytoplasm"/>
    <property type="evidence" value="ECO:0007669"/>
    <property type="project" value="TreeGrafter"/>
</dbReference>
<dbReference type="GO" id="GO:0009228">
    <property type="term" value="P:thiamine biosynthetic process"/>
    <property type="evidence" value="ECO:0007669"/>
    <property type="project" value="UniProtKB-KW"/>
</dbReference>
<feature type="domain" description="Thiamine phosphate synthase/TenI" evidence="3">
    <location>
        <begin position="4"/>
        <end position="177"/>
    </location>
</feature>
<dbReference type="InterPro" id="IPR013785">
    <property type="entry name" value="Aldolase_TIM"/>
</dbReference>
<evidence type="ECO:0000313" key="5">
    <source>
        <dbReference type="Proteomes" id="UP000553459"/>
    </source>
</evidence>
<keyword evidence="5" id="KW-1185">Reference proteome</keyword>
<gene>
    <name evidence="4" type="ORF">GNY06_01770</name>
</gene>
<dbReference type="InterPro" id="IPR022998">
    <property type="entry name" value="ThiamineP_synth_TenI"/>
</dbReference>
<evidence type="ECO:0000259" key="3">
    <source>
        <dbReference type="Pfam" id="PF02581"/>
    </source>
</evidence>
<dbReference type="PANTHER" id="PTHR20857">
    <property type="entry name" value="THIAMINE-PHOSPHATE PYROPHOSPHORYLASE"/>
    <property type="match status" value="1"/>
</dbReference>
<dbReference type="Pfam" id="PF02581">
    <property type="entry name" value="TMP-TENI"/>
    <property type="match status" value="1"/>
</dbReference>
<dbReference type="CDD" id="cd00564">
    <property type="entry name" value="TMP_TenI"/>
    <property type="match status" value="1"/>
</dbReference>
<proteinExistence type="predicted"/>
<keyword evidence="2" id="KW-0784">Thiamine biosynthesis</keyword>
<dbReference type="SUPFAM" id="SSF51391">
    <property type="entry name" value="Thiamin phosphate synthase"/>
    <property type="match status" value="1"/>
</dbReference>
<dbReference type="InterPro" id="IPR036206">
    <property type="entry name" value="ThiamineP_synth_sf"/>
</dbReference>
<evidence type="ECO:0000313" key="4">
    <source>
        <dbReference type="EMBL" id="NAW50166.1"/>
    </source>
</evidence>
<dbReference type="Proteomes" id="UP000553459">
    <property type="component" value="Unassembled WGS sequence"/>
</dbReference>
<sequence length="206" mass="23780">MMIVIAPEKAVKQELYWVNTLLENGLSCFHVRKYAWSEQEIRDYIEGIDSQYHSHLVLHSHYFMAKDFGINRLHFREIERKDGQHIDYKDSHYRLSTSTHSIHDFNKLGQEWTYAFFSPVFASISKEGYGGTGNVLSDLPLKNNKYVQLIGLGGITQNNMIEVLSAGADGVAFLGGIWQSESPVETFVECQKKWKHNLYNKEIKKC</sequence>
<dbReference type="Gene3D" id="3.20.20.70">
    <property type="entry name" value="Aldolase class I"/>
    <property type="match status" value="1"/>
</dbReference>
<dbReference type="EMBL" id="JAAABJ010000211">
    <property type="protein sequence ID" value="NAW50166.1"/>
    <property type="molecule type" value="Genomic_DNA"/>
</dbReference>
<reference evidence="4 5" key="1">
    <citation type="submission" date="2019-11" db="EMBL/GenBank/DDBJ databases">
        <title>Characterization of Elizabethkingia argenteiflava sp. nov., isolated from inner surface of Soybean Pods.</title>
        <authorList>
            <person name="Mo S."/>
        </authorList>
    </citation>
    <scope>NUCLEOTIDE SEQUENCE [LARGE SCALE GENOMIC DNA]</scope>
    <source>
        <strain evidence="4 5">YB22</strain>
    </source>
</reference>
<name>A0A845PTB3_9FLAO</name>
<dbReference type="GO" id="GO:0004789">
    <property type="term" value="F:thiamine-phosphate diphosphorylase activity"/>
    <property type="evidence" value="ECO:0007669"/>
    <property type="project" value="TreeGrafter"/>
</dbReference>
<dbReference type="AlphaFoldDB" id="A0A845PTB3"/>
<accession>A0A845PTB3</accession>
<protein>
    <submittedName>
        <fullName evidence="4">Thiamine phosphate synthase</fullName>
    </submittedName>
</protein>
<comment type="pathway">
    <text evidence="1">Cofactor biosynthesis; thiamine diphosphate biosynthesis.</text>
</comment>
<evidence type="ECO:0000256" key="1">
    <source>
        <dbReference type="ARBA" id="ARBA00004948"/>
    </source>
</evidence>
<organism evidence="4 5">
    <name type="scientific">Elizabethkingia argenteiflava</name>
    <dbReference type="NCBI Taxonomy" id="2681556"/>
    <lineage>
        <taxon>Bacteria</taxon>
        <taxon>Pseudomonadati</taxon>
        <taxon>Bacteroidota</taxon>
        <taxon>Flavobacteriia</taxon>
        <taxon>Flavobacteriales</taxon>
        <taxon>Weeksellaceae</taxon>
        <taxon>Elizabethkingia</taxon>
    </lineage>
</organism>